<dbReference type="Gene3D" id="3.40.50.1240">
    <property type="entry name" value="Phosphoglycerate mutase-like"/>
    <property type="match status" value="1"/>
</dbReference>
<name>A0A7F5QYQ8_AGRPL</name>
<dbReference type="EC" id="3.1.3.2" evidence="3"/>
<evidence type="ECO:0000256" key="8">
    <source>
        <dbReference type="SAM" id="SignalP"/>
    </source>
</evidence>
<dbReference type="InterPro" id="IPR050645">
    <property type="entry name" value="Histidine_acid_phosphatase"/>
</dbReference>
<dbReference type="InParanoid" id="A0A7F5QYQ8"/>
<evidence type="ECO:0000313" key="10">
    <source>
        <dbReference type="RefSeq" id="XP_025830395.1"/>
    </source>
</evidence>
<dbReference type="Pfam" id="PF00328">
    <property type="entry name" value="His_Phos_2"/>
    <property type="match status" value="1"/>
</dbReference>
<keyword evidence="9" id="KW-1185">Reference proteome</keyword>
<dbReference type="PANTHER" id="PTHR11567:SF211">
    <property type="entry name" value="PROSTATIC ACID PHOSPHATASE"/>
    <property type="match status" value="1"/>
</dbReference>
<accession>A0A7F5QYQ8</accession>
<evidence type="ECO:0000256" key="5">
    <source>
        <dbReference type="ARBA" id="ARBA00022801"/>
    </source>
</evidence>
<dbReference type="AlphaFoldDB" id="A0A7F5QYQ8"/>
<organism evidence="9 10">
    <name type="scientific">Agrilus planipennis</name>
    <name type="common">Emerald ash borer</name>
    <name type="synonym">Agrilus marcopoli</name>
    <dbReference type="NCBI Taxonomy" id="224129"/>
    <lineage>
        <taxon>Eukaryota</taxon>
        <taxon>Metazoa</taxon>
        <taxon>Ecdysozoa</taxon>
        <taxon>Arthropoda</taxon>
        <taxon>Hexapoda</taxon>
        <taxon>Insecta</taxon>
        <taxon>Pterygota</taxon>
        <taxon>Neoptera</taxon>
        <taxon>Endopterygota</taxon>
        <taxon>Coleoptera</taxon>
        <taxon>Polyphaga</taxon>
        <taxon>Elateriformia</taxon>
        <taxon>Buprestoidea</taxon>
        <taxon>Buprestidae</taxon>
        <taxon>Agrilinae</taxon>
        <taxon>Agrilus</taxon>
    </lineage>
</organism>
<proteinExistence type="inferred from homology"/>
<reference evidence="10" key="1">
    <citation type="submission" date="2025-08" db="UniProtKB">
        <authorList>
            <consortium name="RefSeq"/>
        </authorList>
    </citation>
    <scope>IDENTIFICATION</scope>
    <source>
        <tissue evidence="10">Entire body</tissue>
    </source>
</reference>
<dbReference type="OrthoDB" id="10257284at2759"/>
<evidence type="ECO:0000313" key="9">
    <source>
        <dbReference type="Proteomes" id="UP000192223"/>
    </source>
</evidence>
<gene>
    <name evidence="10" type="primary">LOC112904488</name>
</gene>
<keyword evidence="4 8" id="KW-0732">Signal</keyword>
<comment type="similarity">
    <text evidence="2">Belongs to the histidine acid phosphatase family.</text>
</comment>
<dbReference type="SUPFAM" id="SSF53254">
    <property type="entry name" value="Phosphoglycerate mutase-like"/>
    <property type="match status" value="1"/>
</dbReference>
<evidence type="ECO:0000256" key="6">
    <source>
        <dbReference type="ARBA" id="ARBA00023157"/>
    </source>
</evidence>
<keyword evidence="6" id="KW-1015">Disulfide bond</keyword>
<dbReference type="CDD" id="cd07061">
    <property type="entry name" value="HP_HAP_like"/>
    <property type="match status" value="1"/>
</dbReference>
<feature type="signal peptide" evidence="8">
    <location>
        <begin position="1"/>
        <end position="19"/>
    </location>
</feature>
<comment type="catalytic activity">
    <reaction evidence="1">
        <text>a phosphate monoester + H2O = an alcohol + phosphate</text>
        <dbReference type="Rhea" id="RHEA:15017"/>
        <dbReference type="ChEBI" id="CHEBI:15377"/>
        <dbReference type="ChEBI" id="CHEBI:30879"/>
        <dbReference type="ChEBI" id="CHEBI:43474"/>
        <dbReference type="ChEBI" id="CHEBI:67140"/>
        <dbReference type="EC" id="3.1.3.2"/>
    </reaction>
</comment>
<keyword evidence="7" id="KW-0325">Glycoprotein</keyword>
<evidence type="ECO:0000256" key="7">
    <source>
        <dbReference type="ARBA" id="ARBA00023180"/>
    </source>
</evidence>
<sequence>MKLTLFFGFLIFFIQSLEGNKQNSTIELVHVFFRHGSRTPEEKDLYPNDIYGYKTFASVGYGQLTNLGKQRAYRLGKLLRRQYSDFLGAYNTDVVHATSTDFDRTKMTALLVLAGLFPPAEEQKWDKSLRWLPIPYHYEKHIDDFVLRRPNEYCPAYMKELKRVLASDEVQKVLDDNSNVFEYISKHSGKNMTTLADMFSIYQTLSAEDYMNLTLPKWTSRVFPGIIHHLAGKQCEFENHNLILKKLNGGRILSKVIDQMVQKANRTLYPEGRKMYLYSGHENNVINVLSTLNLFVPHVPKYSAAVFIELHRLEDNSRAVKIYYAKHISSEPRLQKLPQCEELCPFERFLEITSPYIPINYTAECESDALLD</sequence>
<protein>
    <recommendedName>
        <fullName evidence="3">acid phosphatase</fullName>
        <ecNumber evidence="3">3.1.3.2</ecNumber>
    </recommendedName>
</protein>
<dbReference type="InterPro" id="IPR000560">
    <property type="entry name" value="His_Pase_clade-2"/>
</dbReference>
<evidence type="ECO:0000256" key="2">
    <source>
        <dbReference type="ARBA" id="ARBA00005375"/>
    </source>
</evidence>
<feature type="chain" id="PRO_5028982386" description="acid phosphatase" evidence="8">
    <location>
        <begin position="20"/>
        <end position="372"/>
    </location>
</feature>
<dbReference type="GeneID" id="112904488"/>
<keyword evidence="5" id="KW-0378">Hydrolase</keyword>
<evidence type="ECO:0000256" key="1">
    <source>
        <dbReference type="ARBA" id="ARBA00000032"/>
    </source>
</evidence>
<dbReference type="KEGG" id="apln:112904488"/>
<dbReference type="GO" id="GO:0003993">
    <property type="term" value="F:acid phosphatase activity"/>
    <property type="evidence" value="ECO:0007669"/>
    <property type="project" value="UniProtKB-EC"/>
</dbReference>
<dbReference type="InterPro" id="IPR029033">
    <property type="entry name" value="His_PPase_superfam"/>
</dbReference>
<evidence type="ECO:0000256" key="3">
    <source>
        <dbReference type="ARBA" id="ARBA00012646"/>
    </source>
</evidence>
<dbReference type="Proteomes" id="UP000192223">
    <property type="component" value="Unplaced"/>
</dbReference>
<dbReference type="PANTHER" id="PTHR11567">
    <property type="entry name" value="ACID PHOSPHATASE-RELATED"/>
    <property type="match status" value="1"/>
</dbReference>
<evidence type="ECO:0000256" key="4">
    <source>
        <dbReference type="ARBA" id="ARBA00022729"/>
    </source>
</evidence>
<dbReference type="RefSeq" id="XP_025830395.1">
    <property type="nucleotide sequence ID" value="XM_025974610.1"/>
</dbReference>